<dbReference type="Proteomes" id="UP001150238">
    <property type="component" value="Unassembled WGS sequence"/>
</dbReference>
<dbReference type="PROSITE" id="PS51468">
    <property type="entry name" value="VIT"/>
    <property type="match status" value="1"/>
</dbReference>
<sequence length="948" mass="102151">MTRCETRPPPPCAIPTPPPACPPVALPPVTSPPVPRPPVTGPPAANPPGSRPPVTNPPGSRPPTTSPPSSNLPLVLRECNIKVWIVDVHSWVTLSQQFQNPSSSVATHVTYTFSMLAGAAIYGFQIVRQDGTKVDGVVKQKDEAQKEMDTAVSEGLTAALGQEVTKDVFSIGIGNVAGNETITINLSYMSPLIDDEDRNQLRFTLPRSYMERYGRRPAGVKNSRLNHENVPFTMDVLIQQRGTIRSVSSPSGYNFTFGLGRPPNISPSPGIPDSNIATATIRRGATSSARARDVMLIITADRLDNPRAFIETHPSPNHTTAAIGLTLVPHFGNSNYCPEMEYIVLVDRSGSMQGVKMEMTRQALIVLLQGLPSRGSFFNIFSYGTKATSLWPRSRAYDQATVNEARRHLDSMQADYGGTEIPNALDAVFASLPSRLTRPVSIFLLTDGGVWGSLLIQCVTRIESTIASRSSDKSFLRVYTIGIGDGVSTETCDRIARAGGGTSTYIVSDNEQYIGKCTRLVRAARTPPIVDIEVTWVTPKANASHDATGQVIDLFDAEVSYDDEECGGVGPLAPILQAPDPVPSFYRSTRTQVYAIVPDSIAVTKEIKITGRIPVTGASVALTIPLQRFLPFAPFPASPGGIGTGTAFMHTLAAKALIQDREDWEDSGSGPAGKPSVASLKEDITRLGIDYKLTSRYTSLIAVDRRNQDVLGMGYYSAPGAKKPKNNIVAEREGSFIPSFQARSLVHATFSSTPGGISRAGADTATEALIILARLQNFDGSFDESSSKFDIEGLYAELGIDLGTGTETETEIKSIVDKFVSDTESEKGQVVYITLLAWAFMAFQSKSKNAKAEEAFYDVKDKADVWLKENLKGSGAAGSDVDVDELKRQFLDKVASLGHGGETYGHGEFDEYVDSDEDDFDFDLSLDLEEEGGFALGGEGVGLVEVVN</sequence>
<evidence type="ECO:0000259" key="2">
    <source>
        <dbReference type="PROSITE" id="PS50234"/>
    </source>
</evidence>
<dbReference type="PANTHER" id="PTHR45737:SF6">
    <property type="entry name" value="VON WILLEBRAND FACTOR A DOMAIN-CONTAINING PROTEIN 5A"/>
    <property type="match status" value="1"/>
</dbReference>
<protein>
    <recommendedName>
        <fullName evidence="6">VIT-domain-containing protein</fullName>
    </recommendedName>
</protein>
<dbReference type="EMBL" id="JANVFS010000040">
    <property type="protein sequence ID" value="KAJ4467654.1"/>
    <property type="molecule type" value="Genomic_DNA"/>
</dbReference>
<reference evidence="4" key="2">
    <citation type="journal article" date="2023" name="Proc. Natl. Acad. Sci. U.S.A.">
        <title>A global phylogenomic analysis of the shiitake genus Lentinula.</title>
        <authorList>
            <person name="Sierra-Patev S."/>
            <person name="Min B."/>
            <person name="Naranjo-Ortiz M."/>
            <person name="Looney B."/>
            <person name="Konkel Z."/>
            <person name="Slot J.C."/>
            <person name="Sakamoto Y."/>
            <person name="Steenwyk J.L."/>
            <person name="Rokas A."/>
            <person name="Carro J."/>
            <person name="Camarero S."/>
            <person name="Ferreira P."/>
            <person name="Molpeceres G."/>
            <person name="Ruiz-Duenas F.J."/>
            <person name="Serrano A."/>
            <person name="Henrissat B."/>
            <person name="Drula E."/>
            <person name="Hughes K.W."/>
            <person name="Mata J.L."/>
            <person name="Ishikawa N.K."/>
            <person name="Vargas-Isla R."/>
            <person name="Ushijima S."/>
            <person name="Smith C.A."/>
            <person name="Donoghue J."/>
            <person name="Ahrendt S."/>
            <person name="Andreopoulos W."/>
            <person name="He G."/>
            <person name="LaButti K."/>
            <person name="Lipzen A."/>
            <person name="Ng V."/>
            <person name="Riley R."/>
            <person name="Sandor L."/>
            <person name="Barry K."/>
            <person name="Martinez A.T."/>
            <person name="Xiao Y."/>
            <person name="Gibbons J.G."/>
            <person name="Terashima K."/>
            <person name="Grigoriev I.V."/>
            <person name="Hibbett D."/>
        </authorList>
    </citation>
    <scope>NUCLEOTIDE SEQUENCE</scope>
    <source>
        <strain evidence="4">Sp2 HRB7682 ss15</strain>
    </source>
</reference>
<dbReference type="Pfam" id="PF08487">
    <property type="entry name" value="VIT"/>
    <property type="match status" value="1"/>
</dbReference>
<evidence type="ECO:0000256" key="1">
    <source>
        <dbReference type="SAM" id="MobiDB-lite"/>
    </source>
</evidence>
<dbReference type="InterPro" id="IPR013694">
    <property type="entry name" value="VIT"/>
</dbReference>
<dbReference type="Gene3D" id="3.40.50.410">
    <property type="entry name" value="von Willebrand factor, type A domain"/>
    <property type="match status" value="1"/>
</dbReference>
<dbReference type="SMART" id="SM00609">
    <property type="entry name" value="VIT"/>
    <property type="match status" value="1"/>
</dbReference>
<accession>A0A9W8ZV36</accession>
<evidence type="ECO:0000313" key="5">
    <source>
        <dbReference type="Proteomes" id="UP001150238"/>
    </source>
</evidence>
<evidence type="ECO:0000313" key="4">
    <source>
        <dbReference type="EMBL" id="KAJ4467654.1"/>
    </source>
</evidence>
<dbReference type="PANTHER" id="PTHR45737">
    <property type="entry name" value="VON WILLEBRAND FACTOR A DOMAIN-CONTAINING PROTEIN 5A"/>
    <property type="match status" value="1"/>
</dbReference>
<feature type="region of interest" description="Disordered" evidence="1">
    <location>
        <begin position="1"/>
        <end position="72"/>
    </location>
</feature>
<dbReference type="InterPro" id="IPR002035">
    <property type="entry name" value="VWF_A"/>
</dbReference>
<comment type="caution">
    <text evidence="4">The sequence shown here is derived from an EMBL/GenBank/DDBJ whole genome shotgun (WGS) entry which is preliminary data.</text>
</comment>
<gene>
    <name evidence="4" type="ORF">C8J55DRAFT_552026</name>
</gene>
<dbReference type="Pfam" id="PF13768">
    <property type="entry name" value="VWA_3"/>
    <property type="match status" value="1"/>
</dbReference>
<dbReference type="AlphaFoldDB" id="A0A9W8ZV36"/>
<feature type="domain" description="VIT" evidence="3">
    <location>
        <begin position="60"/>
        <end position="190"/>
    </location>
</feature>
<evidence type="ECO:0000259" key="3">
    <source>
        <dbReference type="PROSITE" id="PS51468"/>
    </source>
</evidence>
<reference evidence="4" key="1">
    <citation type="submission" date="2022-08" db="EMBL/GenBank/DDBJ databases">
        <authorList>
            <consortium name="DOE Joint Genome Institute"/>
            <person name="Min B."/>
            <person name="Riley R."/>
            <person name="Sierra-Patev S."/>
            <person name="Naranjo-Ortiz M."/>
            <person name="Looney B."/>
            <person name="Konkel Z."/>
            <person name="Slot J.C."/>
            <person name="Sakamoto Y."/>
            <person name="Steenwyk J.L."/>
            <person name="Rokas A."/>
            <person name="Carro J."/>
            <person name="Camarero S."/>
            <person name="Ferreira P."/>
            <person name="Molpeceres G."/>
            <person name="Ruiz-Duenas F.J."/>
            <person name="Serrano A."/>
            <person name="Henrissat B."/>
            <person name="Drula E."/>
            <person name="Hughes K.W."/>
            <person name="Mata J.L."/>
            <person name="Ishikawa N.K."/>
            <person name="Vargas-Isla R."/>
            <person name="Ushijima S."/>
            <person name="Smith C.A."/>
            <person name="Ahrendt S."/>
            <person name="Andreopoulos W."/>
            <person name="He G."/>
            <person name="Labutti K."/>
            <person name="Lipzen A."/>
            <person name="Ng V."/>
            <person name="Sandor L."/>
            <person name="Barry K."/>
            <person name="Martinez A.T."/>
            <person name="Xiao Y."/>
            <person name="Gibbons J.G."/>
            <person name="Terashima K."/>
            <person name="Hibbett D.S."/>
            <person name="Grigoriev I.V."/>
        </authorList>
    </citation>
    <scope>NUCLEOTIDE SEQUENCE</scope>
    <source>
        <strain evidence="4">Sp2 HRB7682 ss15</strain>
    </source>
</reference>
<evidence type="ECO:0008006" key="6">
    <source>
        <dbReference type="Google" id="ProtNLM"/>
    </source>
</evidence>
<feature type="compositionally biased region" description="Pro residues" evidence="1">
    <location>
        <begin position="7"/>
        <end position="66"/>
    </location>
</feature>
<name>A0A9W8ZV36_9AGAR</name>
<dbReference type="PROSITE" id="PS50234">
    <property type="entry name" value="VWFA"/>
    <property type="match status" value="1"/>
</dbReference>
<dbReference type="SUPFAM" id="SSF53300">
    <property type="entry name" value="vWA-like"/>
    <property type="match status" value="1"/>
</dbReference>
<dbReference type="InterPro" id="IPR036465">
    <property type="entry name" value="vWFA_dom_sf"/>
</dbReference>
<organism evidence="4 5">
    <name type="scientific">Lentinula lateritia</name>
    <dbReference type="NCBI Taxonomy" id="40482"/>
    <lineage>
        <taxon>Eukaryota</taxon>
        <taxon>Fungi</taxon>
        <taxon>Dikarya</taxon>
        <taxon>Basidiomycota</taxon>
        <taxon>Agaricomycotina</taxon>
        <taxon>Agaricomycetes</taxon>
        <taxon>Agaricomycetidae</taxon>
        <taxon>Agaricales</taxon>
        <taxon>Marasmiineae</taxon>
        <taxon>Omphalotaceae</taxon>
        <taxon>Lentinula</taxon>
    </lineage>
</organism>
<feature type="domain" description="VWFA" evidence="2">
    <location>
        <begin position="341"/>
        <end position="524"/>
    </location>
</feature>
<dbReference type="SMART" id="SM00327">
    <property type="entry name" value="VWA"/>
    <property type="match status" value="1"/>
</dbReference>
<proteinExistence type="predicted"/>